<evidence type="ECO:0000313" key="2">
    <source>
        <dbReference type="EMBL" id="COY46078.1"/>
    </source>
</evidence>
<dbReference type="Proteomes" id="UP000039021">
    <property type="component" value="Unassembled WGS sequence"/>
</dbReference>
<dbReference type="AlphaFoldDB" id="A0A916LDN4"/>
<evidence type="ECO:0000313" key="3">
    <source>
        <dbReference type="Proteomes" id="UP000039021"/>
    </source>
</evidence>
<proteinExistence type="predicted"/>
<gene>
    <name evidence="2" type="ORF">ERS007739_02643</name>
</gene>
<organism evidence="2 3">
    <name type="scientific">Mycobacterium tuberculosis</name>
    <dbReference type="NCBI Taxonomy" id="1773"/>
    <lineage>
        <taxon>Bacteria</taxon>
        <taxon>Bacillati</taxon>
        <taxon>Actinomycetota</taxon>
        <taxon>Actinomycetes</taxon>
        <taxon>Mycobacteriales</taxon>
        <taxon>Mycobacteriaceae</taxon>
        <taxon>Mycobacterium</taxon>
        <taxon>Mycobacterium tuberculosis complex</taxon>
    </lineage>
</organism>
<protein>
    <submittedName>
        <fullName evidence="2">Uncharacterized protein</fullName>
    </submittedName>
</protein>
<feature type="compositionally biased region" description="Polar residues" evidence="1">
    <location>
        <begin position="7"/>
        <end position="17"/>
    </location>
</feature>
<sequence length="77" mass="7994">MGVRQEASGSCESSQSRVGLREKHDWLGVQSQLPRYGGGPIGVMRGGSPCGHGAAHAGATNFVGSTPTTFNEKCTVF</sequence>
<name>A0A916LDN4_MYCTX</name>
<dbReference type="EMBL" id="CSBK01001238">
    <property type="protein sequence ID" value="COY46078.1"/>
    <property type="molecule type" value="Genomic_DNA"/>
</dbReference>
<comment type="caution">
    <text evidence="2">The sequence shown here is derived from an EMBL/GenBank/DDBJ whole genome shotgun (WGS) entry which is preliminary data.</text>
</comment>
<feature type="region of interest" description="Disordered" evidence="1">
    <location>
        <begin position="1"/>
        <end position="23"/>
    </location>
</feature>
<reference evidence="3" key="1">
    <citation type="submission" date="2015-03" db="EMBL/GenBank/DDBJ databases">
        <authorList>
            <consortium name="Pathogen Informatics"/>
        </authorList>
    </citation>
    <scope>NUCLEOTIDE SEQUENCE [LARGE SCALE GENOMIC DNA]</scope>
    <source>
        <strain evidence="3">N09902308</strain>
    </source>
</reference>
<evidence type="ECO:0000256" key="1">
    <source>
        <dbReference type="SAM" id="MobiDB-lite"/>
    </source>
</evidence>
<accession>A0A916LDN4</accession>